<accession>A0A420DUB2</accession>
<gene>
    <name evidence="1" type="ORF">C8N30_2464</name>
</gene>
<evidence type="ECO:0000313" key="1">
    <source>
        <dbReference type="EMBL" id="RKE97835.1"/>
    </source>
</evidence>
<organism evidence="1 2">
    <name type="scientific">Sulfitobacter guttiformis</name>
    <dbReference type="NCBI Taxonomy" id="74349"/>
    <lineage>
        <taxon>Bacteria</taxon>
        <taxon>Pseudomonadati</taxon>
        <taxon>Pseudomonadota</taxon>
        <taxon>Alphaproteobacteria</taxon>
        <taxon>Rhodobacterales</taxon>
        <taxon>Roseobacteraceae</taxon>
        <taxon>Sulfitobacter</taxon>
    </lineage>
</organism>
<protein>
    <submittedName>
        <fullName evidence="1">Uncharacterized protein</fullName>
    </submittedName>
</protein>
<dbReference type="EMBL" id="RAQK01000001">
    <property type="protein sequence ID" value="RKE97835.1"/>
    <property type="molecule type" value="Genomic_DNA"/>
</dbReference>
<keyword evidence="2" id="KW-1185">Reference proteome</keyword>
<proteinExistence type="predicted"/>
<dbReference type="Proteomes" id="UP000284407">
    <property type="component" value="Unassembled WGS sequence"/>
</dbReference>
<reference evidence="1 2" key="1">
    <citation type="submission" date="2018-09" db="EMBL/GenBank/DDBJ databases">
        <title>Genomic Encyclopedia of Archaeal and Bacterial Type Strains, Phase II (KMG-II): from individual species to whole genera.</title>
        <authorList>
            <person name="Goeker M."/>
        </authorList>
    </citation>
    <scope>NUCLEOTIDE SEQUENCE [LARGE SCALE GENOMIC DNA]</scope>
    <source>
        <strain evidence="1 2">DSM 11458</strain>
    </source>
</reference>
<dbReference type="STRING" id="1443111.Z949_549"/>
<sequence>MRSDWILDVLADLRSFAEANDLPKLAEQLDDTALIATAEFASKDARSAERRDVGQTEQIRGHIVRIGTGGNA</sequence>
<name>A0A420DUB2_9RHOB</name>
<comment type="caution">
    <text evidence="1">The sequence shown here is derived from an EMBL/GenBank/DDBJ whole genome shotgun (WGS) entry which is preliminary data.</text>
</comment>
<dbReference type="AlphaFoldDB" id="A0A420DUB2"/>
<dbReference type="OrthoDB" id="7659348at2"/>
<evidence type="ECO:0000313" key="2">
    <source>
        <dbReference type="Proteomes" id="UP000284407"/>
    </source>
</evidence>